<dbReference type="Proteomes" id="UP000199370">
    <property type="component" value="Unassembled WGS sequence"/>
</dbReference>
<keyword evidence="3" id="KW-1185">Reference proteome</keyword>
<accession>A0A1G9V487</accession>
<feature type="transmembrane region" description="Helical" evidence="1">
    <location>
        <begin position="38"/>
        <end position="67"/>
    </location>
</feature>
<evidence type="ECO:0000313" key="2">
    <source>
        <dbReference type="EMBL" id="SDM66978.1"/>
    </source>
</evidence>
<reference evidence="2 3" key="1">
    <citation type="submission" date="2016-10" db="EMBL/GenBank/DDBJ databases">
        <authorList>
            <person name="de Groot N.N."/>
        </authorList>
    </citation>
    <scope>NUCLEOTIDE SEQUENCE [LARGE SCALE GENOMIC DNA]</scope>
    <source>
        <strain evidence="3">EB21,IBRC-M 10013,KCTC 4048</strain>
    </source>
</reference>
<organism evidence="2 3">
    <name type="scientific">Haloarchaeobius iranensis</name>
    <dbReference type="NCBI Taxonomy" id="996166"/>
    <lineage>
        <taxon>Archaea</taxon>
        <taxon>Methanobacteriati</taxon>
        <taxon>Methanobacteriota</taxon>
        <taxon>Stenosarchaea group</taxon>
        <taxon>Halobacteria</taxon>
        <taxon>Halobacteriales</taxon>
        <taxon>Halorubellaceae</taxon>
        <taxon>Haloarchaeobius</taxon>
    </lineage>
</organism>
<proteinExistence type="predicted"/>
<name>A0A1G9V487_9EURY</name>
<dbReference type="EMBL" id="FNIA01000005">
    <property type="protein sequence ID" value="SDM66978.1"/>
    <property type="molecule type" value="Genomic_DNA"/>
</dbReference>
<feature type="transmembrane region" description="Helical" evidence="1">
    <location>
        <begin position="12"/>
        <end position="32"/>
    </location>
</feature>
<keyword evidence="1" id="KW-1133">Transmembrane helix</keyword>
<sequence>MADDATGEPSSLGNLLFLVGSFFAAALAATAVTEVALAWTGLASGIGVTILTVVVFVVAFLGLLLFYDRYYLGG</sequence>
<evidence type="ECO:0000313" key="3">
    <source>
        <dbReference type="Proteomes" id="UP000199370"/>
    </source>
</evidence>
<evidence type="ECO:0000256" key="1">
    <source>
        <dbReference type="SAM" id="Phobius"/>
    </source>
</evidence>
<keyword evidence="1" id="KW-0472">Membrane</keyword>
<dbReference type="RefSeq" id="WP_089732182.1">
    <property type="nucleotide sequence ID" value="NZ_FNIA01000005.1"/>
</dbReference>
<keyword evidence="1" id="KW-0812">Transmembrane</keyword>
<gene>
    <name evidence="2" type="ORF">SAMN05192554_105183</name>
</gene>
<protein>
    <submittedName>
        <fullName evidence="2">Uncharacterized protein</fullName>
    </submittedName>
</protein>
<dbReference type="AlphaFoldDB" id="A0A1G9V487"/>